<name>A0A1X2HFM1_SYNRA</name>
<evidence type="ECO:0000256" key="8">
    <source>
        <dbReference type="ARBA" id="ARBA00023136"/>
    </source>
</evidence>
<dbReference type="SUPFAM" id="SSF50729">
    <property type="entry name" value="PH domain-like"/>
    <property type="match status" value="1"/>
</dbReference>
<dbReference type="InterPro" id="IPR011993">
    <property type="entry name" value="PH-like_dom_sf"/>
</dbReference>
<dbReference type="Proteomes" id="UP000242180">
    <property type="component" value="Unassembled WGS sequence"/>
</dbReference>
<evidence type="ECO:0000256" key="5">
    <source>
        <dbReference type="ARBA" id="ARBA00022989"/>
    </source>
</evidence>
<keyword evidence="4" id="KW-0256">Endoplasmic reticulum</keyword>
<dbReference type="Gene3D" id="2.30.29.30">
    <property type="entry name" value="Pleckstrin-homology domain (PH domain)/Phosphotyrosine-binding domain (PTB)"/>
    <property type="match status" value="1"/>
</dbReference>
<keyword evidence="13" id="KW-1185">Reference proteome</keyword>
<evidence type="ECO:0000256" key="1">
    <source>
        <dbReference type="ARBA" id="ARBA00004586"/>
    </source>
</evidence>
<dbReference type="GO" id="GO:0015914">
    <property type="term" value="P:phospholipid transport"/>
    <property type="evidence" value="ECO:0007669"/>
    <property type="project" value="TreeGrafter"/>
</dbReference>
<feature type="region of interest" description="Disordered" evidence="9">
    <location>
        <begin position="48"/>
        <end position="70"/>
    </location>
</feature>
<feature type="compositionally biased region" description="Polar residues" evidence="9">
    <location>
        <begin position="513"/>
        <end position="528"/>
    </location>
</feature>
<dbReference type="OMA" id="NCARCID"/>
<comment type="caution">
    <text evidence="12">The sequence shown here is derived from an EMBL/GenBank/DDBJ whole genome shotgun (WGS) entry which is preliminary data.</text>
</comment>
<feature type="transmembrane region" description="Helical" evidence="10">
    <location>
        <begin position="6"/>
        <end position="30"/>
    </location>
</feature>
<keyword evidence="6" id="KW-0445">Lipid transport</keyword>
<evidence type="ECO:0000313" key="13">
    <source>
        <dbReference type="Proteomes" id="UP000242180"/>
    </source>
</evidence>
<dbReference type="GO" id="GO:1990456">
    <property type="term" value="P:mitochondrion-endoplasmic reticulum membrane tethering"/>
    <property type="evidence" value="ECO:0007669"/>
    <property type="project" value="TreeGrafter"/>
</dbReference>
<dbReference type="InParanoid" id="A0A1X2HFM1"/>
<gene>
    <name evidence="12" type="ORF">BCR43DRAFT_489480</name>
</gene>
<evidence type="ECO:0000256" key="4">
    <source>
        <dbReference type="ARBA" id="ARBA00022824"/>
    </source>
</evidence>
<dbReference type="PROSITE" id="PS51847">
    <property type="entry name" value="SMP"/>
    <property type="match status" value="1"/>
</dbReference>
<dbReference type="CDD" id="cd21675">
    <property type="entry name" value="SMP_TEX2"/>
    <property type="match status" value="1"/>
</dbReference>
<dbReference type="EMBL" id="MCGN01000004">
    <property type="protein sequence ID" value="ORY97256.1"/>
    <property type="molecule type" value="Genomic_DNA"/>
</dbReference>
<dbReference type="PANTHER" id="PTHR13466">
    <property type="entry name" value="TEX2 PROTEIN-RELATED"/>
    <property type="match status" value="1"/>
</dbReference>
<evidence type="ECO:0000256" key="7">
    <source>
        <dbReference type="ARBA" id="ARBA00023121"/>
    </source>
</evidence>
<dbReference type="SMART" id="SM00233">
    <property type="entry name" value="PH"/>
    <property type="match status" value="1"/>
</dbReference>
<feature type="compositionally biased region" description="Low complexity" evidence="9">
    <location>
        <begin position="466"/>
        <end position="489"/>
    </location>
</feature>
<organism evidence="12 13">
    <name type="scientific">Syncephalastrum racemosum</name>
    <name type="common">Filamentous fungus</name>
    <dbReference type="NCBI Taxonomy" id="13706"/>
    <lineage>
        <taxon>Eukaryota</taxon>
        <taxon>Fungi</taxon>
        <taxon>Fungi incertae sedis</taxon>
        <taxon>Mucoromycota</taxon>
        <taxon>Mucoromycotina</taxon>
        <taxon>Mucoromycetes</taxon>
        <taxon>Mucorales</taxon>
        <taxon>Syncephalastraceae</taxon>
        <taxon>Syncephalastrum</taxon>
    </lineage>
</organism>
<evidence type="ECO:0000256" key="3">
    <source>
        <dbReference type="ARBA" id="ARBA00022692"/>
    </source>
</evidence>
<comment type="subcellular location">
    <subcellularLocation>
        <location evidence="1">Endoplasmic reticulum membrane</location>
    </subcellularLocation>
</comment>
<evidence type="ECO:0000256" key="9">
    <source>
        <dbReference type="SAM" id="MobiDB-lite"/>
    </source>
</evidence>
<dbReference type="InterPro" id="IPR031468">
    <property type="entry name" value="SMP_LBD"/>
</dbReference>
<dbReference type="OrthoDB" id="26740at2759"/>
<evidence type="ECO:0000259" key="11">
    <source>
        <dbReference type="PROSITE" id="PS51847"/>
    </source>
</evidence>
<dbReference type="STRING" id="13706.A0A1X2HFM1"/>
<feature type="domain" description="SMP-LTD" evidence="11">
    <location>
        <begin position="225"/>
        <end position="418"/>
    </location>
</feature>
<keyword evidence="8 10" id="KW-0472">Membrane</keyword>
<evidence type="ECO:0000256" key="6">
    <source>
        <dbReference type="ARBA" id="ARBA00023055"/>
    </source>
</evidence>
<feature type="compositionally biased region" description="Basic and acidic residues" evidence="9">
    <location>
        <begin position="48"/>
        <end position="59"/>
    </location>
</feature>
<feature type="region of interest" description="Disordered" evidence="9">
    <location>
        <begin position="465"/>
        <end position="498"/>
    </location>
</feature>
<protein>
    <submittedName>
        <fullName evidence="12">Putative integral membrane protein conserved region-domain-containing protein</fullName>
    </submittedName>
</protein>
<keyword evidence="7" id="KW-0446">Lipid-binding</keyword>
<evidence type="ECO:0000313" key="12">
    <source>
        <dbReference type="EMBL" id="ORY97256.1"/>
    </source>
</evidence>
<reference evidence="12 13" key="1">
    <citation type="submission" date="2016-07" db="EMBL/GenBank/DDBJ databases">
        <title>Pervasive Adenine N6-methylation of Active Genes in Fungi.</title>
        <authorList>
            <consortium name="DOE Joint Genome Institute"/>
            <person name="Mondo S.J."/>
            <person name="Dannebaum R.O."/>
            <person name="Kuo R.C."/>
            <person name="Labutti K."/>
            <person name="Haridas S."/>
            <person name="Kuo A."/>
            <person name="Salamov A."/>
            <person name="Ahrendt S.R."/>
            <person name="Lipzen A."/>
            <person name="Sullivan W."/>
            <person name="Andreopoulos W.B."/>
            <person name="Clum A."/>
            <person name="Lindquist E."/>
            <person name="Daum C."/>
            <person name="Ramamoorthy G.K."/>
            <person name="Gryganskyi A."/>
            <person name="Culley D."/>
            <person name="Magnuson J.K."/>
            <person name="James T.Y."/>
            <person name="O'Malley M.A."/>
            <person name="Stajich J.E."/>
            <person name="Spatafora J.W."/>
            <person name="Visel A."/>
            <person name="Grigoriev I.V."/>
        </authorList>
    </citation>
    <scope>NUCLEOTIDE SEQUENCE [LARGE SCALE GENOMIC DNA]</scope>
    <source>
        <strain evidence="12 13">NRRL 2496</strain>
    </source>
</reference>
<feature type="region of interest" description="Disordered" evidence="9">
    <location>
        <begin position="513"/>
        <end position="532"/>
    </location>
</feature>
<evidence type="ECO:0000256" key="10">
    <source>
        <dbReference type="SAM" id="Phobius"/>
    </source>
</evidence>
<dbReference type="PANTHER" id="PTHR13466:SF19">
    <property type="entry name" value="NUCLEUS-VACUOLE JUNCTION PROTEIN 2"/>
    <property type="match status" value="1"/>
</dbReference>
<dbReference type="InterPro" id="IPR001849">
    <property type="entry name" value="PH_domain"/>
</dbReference>
<dbReference type="AlphaFoldDB" id="A0A1X2HFM1"/>
<dbReference type="GO" id="GO:0008289">
    <property type="term" value="F:lipid binding"/>
    <property type="evidence" value="ECO:0007669"/>
    <property type="project" value="UniProtKB-KW"/>
</dbReference>
<dbReference type="GO" id="GO:0032865">
    <property type="term" value="C:ERMES complex"/>
    <property type="evidence" value="ECO:0007669"/>
    <property type="project" value="TreeGrafter"/>
</dbReference>
<accession>A0A1X2HFM1</accession>
<proteinExistence type="predicted"/>
<dbReference type="GO" id="GO:0005789">
    <property type="term" value="C:endoplasmic reticulum membrane"/>
    <property type="evidence" value="ECO:0007669"/>
    <property type="project" value="UniProtKB-SubCell"/>
</dbReference>
<sequence length="574" mass="64876">MSTFVAAIAIAYVVGGLTLVPLCFLGLYLARVLTTTFYYDPLPITTTAEKESTPTDHANKHTMQTQQQQQQQQQQQLYKVGWVRVCRDEHLLVPPDTSIGEMVKTYISGQNSHEQQQQVYFAVLKGTTLFLYDSEKQLDCKDVIQVHHHQVSMHPPHLLDHELFTRPAAVKLHTATSNYYINCARCIDKEDWYLALLRASKRNTTQTFDQSALNAVIHTIHSDEHHFQTQWFNAILGRIFFGVHKTDQIEQFLYKKIVTKLAKLNARLPPFLGPITVRSVHPGHALPYITRPVLRGLSPQGDLHVDCHLQYAGAVRVEIETTFQWKYSDHLRPLSVDLVLAVTLKSLEGDLALKIKEPPTNRMWYGFHAQPKVEWRVEPLVSERRISYSRVVKAIESKIEELLAENAVLPNMDDITFFPTEGLGAIFDKESISESASLPELSILKNKSEVDRKVTLSSDHLDKIYSTSPPDTLSTDSSSDENTSFTSSTPMTSDFIPPSLCETYTSSPSSFKTNTMLHPSSSNSTRTSQRVRLRKSVSFTKLRSKTVPSTAVSQVNVSPAMYKESEEKLVTSHT</sequence>
<keyword evidence="3 10" id="KW-0812">Transmembrane</keyword>
<keyword evidence="2" id="KW-0813">Transport</keyword>
<keyword evidence="5 10" id="KW-1133">Transmembrane helix</keyword>
<evidence type="ECO:0000256" key="2">
    <source>
        <dbReference type="ARBA" id="ARBA00022448"/>
    </source>
</evidence>